<feature type="domain" description="PCI" evidence="6">
    <location>
        <begin position="194"/>
        <end position="363"/>
    </location>
</feature>
<gene>
    <name evidence="7" type="ORF">M569_05806</name>
</gene>
<evidence type="ECO:0000259" key="6">
    <source>
        <dbReference type="PROSITE" id="PS50250"/>
    </source>
</evidence>
<dbReference type="InterPro" id="IPR000717">
    <property type="entry name" value="PCI_dom"/>
</dbReference>
<dbReference type="PROSITE" id="PS50250">
    <property type="entry name" value="PCI"/>
    <property type="match status" value="1"/>
</dbReference>
<evidence type="ECO:0000256" key="1">
    <source>
        <dbReference type="ARBA" id="ARBA00008482"/>
    </source>
</evidence>
<dbReference type="GO" id="GO:0001732">
    <property type="term" value="P:formation of cytoplasmic translation initiation complex"/>
    <property type="evidence" value="ECO:0007669"/>
    <property type="project" value="UniProtKB-UniRule"/>
</dbReference>
<evidence type="ECO:0000313" key="7">
    <source>
        <dbReference type="EMBL" id="EPS68962.1"/>
    </source>
</evidence>
<proteinExistence type="inferred from homology"/>
<dbReference type="AlphaFoldDB" id="S8E926"/>
<dbReference type="InterPro" id="IPR045237">
    <property type="entry name" value="COPS7/eIF3m"/>
</dbReference>
<name>S8E926_9LAMI</name>
<dbReference type="OrthoDB" id="10267031at2759"/>
<evidence type="ECO:0000256" key="2">
    <source>
        <dbReference type="ARBA" id="ARBA00022490"/>
    </source>
</evidence>
<dbReference type="InterPro" id="IPR040750">
    <property type="entry name" value="eIF3m_C_helix"/>
</dbReference>
<dbReference type="PANTHER" id="PTHR15350:SF2">
    <property type="entry name" value="EUKARYOTIC TRANSLATION INITIATION FACTOR 3 SUBUNIT M"/>
    <property type="match status" value="1"/>
</dbReference>
<protein>
    <recommendedName>
        <fullName evidence="5">Eukaryotic translation initiation factor 3 subunit M</fullName>
        <shortName evidence="5">eIF3m</shortName>
    </recommendedName>
</protein>
<evidence type="ECO:0000256" key="3">
    <source>
        <dbReference type="ARBA" id="ARBA00022540"/>
    </source>
</evidence>
<dbReference type="InterPro" id="IPR027528">
    <property type="entry name" value="eIF3m"/>
</dbReference>
<dbReference type="SMART" id="SM00088">
    <property type="entry name" value="PINT"/>
    <property type="match status" value="1"/>
</dbReference>
<dbReference type="SUPFAM" id="SSF46785">
    <property type="entry name" value="Winged helix' DNA-binding domain"/>
    <property type="match status" value="1"/>
</dbReference>
<reference evidence="7 8" key="1">
    <citation type="journal article" date="2013" name="BMC Genomics">
        <title>The miniature genome of a carnivorous plant Genlisea aurea contains a low number of genes and short non-coding sequences.</title>
        <authorList>
            <person name="Leushkin E.V."/>
            <person name="Sutormin R.A."/>
            <person name="Nabieva E.R."/>
            <person name="Penin A.A."/>
            <person name="Kondrashov A.S."/>
            <person name="Logacheva M.D."/>
        </authorList>
    </citation>
    <scope>NUCLEOTIDE SEQUENCE [LARGE SCALE GENOMIC DNA]</scope>
</reference>
<keyword evidence="4 5" id="KW-0648">Protein biosynthesis</keyword>
<keyword evidence="8" id="KW-1185">Reference proteome</keyword>
<dbReference type="GO" id="GO:0003743">
    <property type="term" value="F:translation initiation factor activity"/>
    <property type="evidence" value="ECO:0007669"/>
    <property type="project" value="UniProtKB-UniRule"/>
</dbReference>
<dbReference type="Pfam" id="PF01399">
    <property type="entry name" value="PCI"/>
    <property type="match status" value="1"/>
</dbReference>
<dbReference type="HAMAP" id="MF_03012">
    <property type="entry name" value="eIF3m"/>
    <property type="match status" value="1"/>
</dbReference>
<dbReference type="Pfam" id="PF18005">
    <property type="entry name" value="eIF3m_C_helix"/>
    <property type="match status" value="1"/>
</dbReference>
<dbReference type="EMBL" id="AUSU01002348">
    <property type="protein sequence ID" value="EPS68962.1"/>
    <property type="molecule type" value="Genomic_DNA"/>
</dbReference>
<keyword evidence="3 5" id="KW-0396">Initiation factor</keyword>
<comment type="similarity">
    <text evidence="5">Belongs to the eIF-3 subunit M family.</text>
</comment>
<dbReference type="InterPro" id="IPR036390">
    <property type="entry name" value="WH_DNA-bd_sf"/>
</dbReference>
<dbReference type="GO" id="GO:0033290">
    <property type="term" value="C:eukaryotic 48S preinitiation complex"/>
    <property type="evidence" value="ECO:0007669"/>
    <property type="project" value="UniProtKB-UniRule"/>
</dbReference>
<comment type="similarity">
    <text evidence="1">Belongs to the CSN7/EIF3M family. CSN7 subfamily.</text>
</comment>
<dbReference type="Proteomes" id="UP000015453">
    <property type="component" value="Unassembled WGS sequence"/>
</dbReference>
<comment type="subunit">
    <text evidence="5">Component of the eukaryotic translation initiation factor 3 (eIF-3) complex.</text>
</comment>
<dbReference type="GO" id="GO:0071541">
    <property type="term" value="C:eukaryotic translation initiation factor 3 complex, eIF3m"/>
    <property type="evidence" value="ECO:0007669"/>
    <property type="project" value="UniProtKB-UniRule"/>
</dbReference>
<comment type="function">
    <text evidence="5">Component of the eukaryotic translation initiation factor 3 (eIF-3) complex, which is involved in protein synthesis of a specialized repertoire of mRNAs and, together with other initiation factors, stimulates binding of mRNA and methionyl-tRNAi to the 40S ribosome. The eIF-3 complex specifically targets and initiates translation of a subset of mRNAs involved in cell proliferation.</text>
</comment>
<evidence type="ECO:0000256" key="5">
    <source>
        <dbReference type="HAMAP-Rule" id="MF_03012"/>
    </source>
</evidence>
<sequence length="411" mass="46456">MTTVVPTSEEDPALAVVRFTAELSWADADFLVAEGHVNALCLEAQECMVQNRWLDLTSLMLTSADVIFSKASEKDLECIYTVTCNLVKRAVNLDEVHGIVELVATKICQKPSERPAVRLKILFNLYNLLDIPYSKFYVYIKALNLAISGKVTEHVLPSFKKIDTLLREWNLGVKDQRDLYLTITNILKNNKSSSSKEYFGFLVKYLETFSGEDAFNVSEAKEEAVHAVVEFIKAPDLFQSDLLEMPAVVQLEKDTLHAPLYQLLKIFLTHRLESYLDFYSSNANHVVSYGLVHEDCVAKMRLISLIDLGKSESGQIPYSLIKDALQIEEDDVEQWLVKAITAKLIDGRIDQINQLFIVSRSTERIFRLNEWQSLRSKLATWRSNIGSVINTVQASKLVQDGTQGVQGLAIR</sequence>
<organism evidence="7 8">
    <name type="scientific">Genlisea aurea</name>
    <dbReference type="NCBI Taxonomy" id="192259"/>
    <lineage>
        <taxon>Eukaryota</taxon>
        <taxon>Viridiplantae</taxon>
        <taxon>Streptophyta</taxon>
        <taxon>Embryophyta</taxon>
        <taxon>Tracheophyta</taxon>
        <taxon>Spermatophyta</taxon>
        <taxon>Magnoliopsida</taxon>
        <taxon>eudicotyledons</taxon>
        <taxon>Gunneridae</taxon>
        <taxon>Pentapetalae</taxon>
        <taxon>asterids</taxon>
        <taxon>lamiids</taxon>
        <taxon>Lamiales</taxon>
        <taxon>Lentibulariaceae</taxon>
        <taxon>Genlisea</taxon>
    </lineage>
</organism>
<comment type="subcellular location">
    <subcellularLocation>
        <location evidence="5">Cytoplasm</location>
    </subcellularLocation>
</comment>
<dbReference type="PANTHER" id="PTHR15350">
    <property type="entry name" value="COP9 SIGNALOSOME COMPLEX SUBUNIT 7/DENDRITIC CELL PROTEIN GA17"/>
    <property type="match status" value="1"/>
</dbReference>
<evidence type="ECO:0000256" key="4">
    <source>
        <dbReference type="ARBA" id="ARBA00022917"/>
    </source>
</evidence>
<comment type="caution">
    <text evidence="7">The sequence shown here is derived from an EMBL/GenBank/DDBJ whole genome shotgun (WGS) entry which is preliminary data.</text>
</comment>
<keyword evidence="2 5" id="KW-0963">Cytoplasm</keyword>
<accession>S8E926</accession>
<evidence type="ECO:0000313" key="8">
    <source>
        <dbReference type="Proteomes" id="UP000015453"/>
    </source>
</evidence>
<dbReference type="GO" id="GO:0016282">
    <property type="term" value="C:eukaryotic 43S preinitiation complex"/>
    <property type="evidence" value="ECO:0007669"/>
    <property type="project" value="UniProtKB-UniRule"/>
</dbReference>